<keyword evidence="5" id="KW-0460">Magnesium</keyword>
<evidence type="ECO:0000259" key="6">
    <source>
        <dbReference type="Pfam" id="PF03738"/>
    </source>
</evidence>
<keyword evidence="8" id="KW-1185">Reference proteome</keyword>
<evidence type="ECO:0000256" key="2">
    <source>
        <dbReference type="ARBA" id="ARBA00022723"/>
    </source>
</evidence>
<evidence type="ECO:0000256" key="4">
    <source>
        <dbReference type="ARBA" id="ARBA00022840"/>
    </source>
</evidence>
<dbReference type="Pfam" id="PF03738">
    <property type="entry name" value="GSP_synth"/>
    <property type="match status" value="1"/>
</dbReference>
<reference evidence="7" key="1">
    <citation type="submission" date="2021-11" db="EMBL/GenBank/DDBJ databases">
        <title>Streptomyces corallinus and Kineosporia corallina sp. nov., two new coral-derived marine actinobacteria.</title>
        <authorList>
            <person name="Buangrab K."/>
            <person name="Sutthacheep M."/>
            <person name="Yeemin T."/>
            <person name="Harunari E."/>
            <person name="Igarashi Y."/>
            <person name="Sripreechasak P."/>
            <person name="Kanchanasin P."/>
            <person name="Tanasupawat S."/>
            <person name="Phongsopitanun W."/>
        </authorList>
    </citation>
    <scope>NUCLEOTIDE SEQUENCE</scope>
    <source>
        <strain evidence="7">JCM 31032</strain>
    </source>
</reference>
<dbReference type="AlphaFoldDB" id="A0A9X1NDD4"/>
<dbReference type="GO" id="GO:0046872">
    <property type="term" value="F:metal ion binding"/>
    <property type="evidence" value="ECO:0007669"/>
    <property type="project" value="UniProtKB-KW"/>
</dbReference>
<organism evidence="7 8">
    <name type="scientific">Kineosporia babensis</name>
    <dbReference type="NCBI Taxonomy" id="499548"/>
    <lineage>
        <taxon>Bacteria</taxon>
        <taxon>Bacillati</taxon>
        <taxon>Actinomycetota</taxon>
        <taxon>Actinomycetes</taxon>
        <taxon>Kineosporiales</taxon>
        <taxon>Kineosporiaceae</taxon>
        <taxon>Kineosporia</taxon>
    </lineage>
</organism>
<gene>
    <name evidence="7" type="ORF">LR394_12310</name>
</gene>
<accession>A0A9X1NDD4</accession>
<evidence type="ECO:0000313" key="8">
    <source>
        <dbReference type="Proteomes" id="UP001138997"/>
    </source>
</evidence>
<keyword evidence="2" id="KW-0479">Metal-binding</keyword>
<keyword evidence="3" id="KW-0547">Nucleotide-binding</keyword>
<evidence type="ECO:0000256" key="1">
    <source>
        <dbReference type="ARBA" id="ARBA00022598"/>
    </source>
</evidence>
<dbReference type="RefSeq" id="WP_231441127.1">
    <property type="nucleotide sequence ID" value="NZ_JAJOMB010000005.1"/>
</dbReference>
<dbReference type="Proteomes" id="UP001138997">
    <property type="component" value="Unassembled WGS sequence"/>
</dbReference>
<evidence type="ECO:0000256" key="5">
    <source>
        <dbReference type="ARBA" id="ARBA00022842"/>
    </source>
</evidence>
<dbReference type="GO" id="GO:0016874">
    <property type="term" value="F:ligase activity"/>
    <property type="evidence" value="ECO:0007669"/>
    <property type="project" value="UniProtKB-KW"/>
</dbReference>
<dbReference type="Gene3D" id="3.30.1490.330">
    <property type="match status" value="1"/>
</dbReference>
<keyword evidence="4" id="KW-0067">ATP-binding</keyword>
<protein>
    <submittedName>
        <fullName evidence="7">Glutathionylspermidine synthase family protein</fullName>
    </submittedName>
</protein>
<evidence type="ECO:0000256" key="3">
    <source>
        <dbReference type="ARBA" id="ARBA00022741"/>
    </source>
</evidence>
<dbReference type="SUPFAM" id="SSF56059">
    <property type="entry name" value="Glutathione synthetase ATP-binding domain-like"/>
    <property type="match status" value="1"/>
</dbReference>
<feature type="domain" description="Glutathionylspermidine synthase pre-ATP-grasp-like" evidence="6">
    <location>
        <begin position="14"/>
        <end position="383"/>
    </location>
</feature>
<sequence length="401" mass="45625">MIRLPQTPRPDAYQLVEAEGLAYARERNDSSDELPYWFEGAAYRFTEPQIDELERVTDELHAMAMHATRVMCHDPATLQRLRIPEYAWPYLRKSVEEDWTLYGRFDLLWDGSSAPKMLEYNADTPAALVETAVTQWSWLETVQPERDQWNMLHERLVHTWRRHLKDNEFVHLVAGVAEPLEDWNTIAYLADTVREAGGRPITLPIDQIGLVPGSNTFVGLENDPISLCFAMYPWEWMLAEDFGRAALESAVNWLEPVHKVLTGSKAVLATMWELYPDHPNLLPAYWSPDKLGPDYVMKPVHGWEGAGVKVIRNGETAASVADRHTEGQQAIFQHYYEIPRIGDCLPVLGTWVIGGHAAGLGIRETDAGRLITDTQARFVPHFIDAPRTSAAQVQSWIDEEQ</sequence>
<dbReference type="EMBL" id="JAJOMB010000005">
    <property type="protein sequence ID" value="MCD5311686.1"/>
    <property type="molecule type" value="Genomic_DNA"/>
</dbReference>
<dbReference type="InterPro" id="IPR016185">
    <property type="entry name" value="PreATP-grasp_dom_sf"/>
</dbReference>
<dbReference type="GO" id="GO:0005524">
    <property type="term" value="F:ATP binding"/>
    <property type="evidence" value="ECO:0007669"/>
    <property type="project" value="UniProtKB-KW"/>
</dbReference>
<keyword evidence="1" id="KW-0436">Ligase</keyword>
<evidence type="ECO:0000313" key="7">
    <source>
        <dbReference type="EMBL" id="MCD5311686.1"/>
    </source>
</evidence>
<proteinExistence type="predicted"/>
<dbReference type="SUPFAM" id="SSF52440">
    <property type="entry name" value="PreATP-grasp domain"/>
    <property type="match status" value="1"/>
</dbReference>
<comment type="caution">
    <text evidence="7">The sequence shown here is derived from an EMBL/GenBank/DDBJ whole genome shotgun (WGS) entry which is preliminary data.</text>
</comment>
<name>A0A9X1NDD4_9ACTN</name>
<dbReference type="InterPro" id="IPR005494">
    <property type="entry name" value="GSPS_pre-ATP-grasp-like_dom"/>
</dbReference>